<sequence>MHGNSGDWAICCGSRNTRGAEQTQESLSWGSGGGLRPDGEQPLPPTPPFSSWASM</sequence>
<dbReference type="Proteomes" id="UP000234681">
    <property type="component" value="Chromosome 20"/>
</dbReference>
<gene>
    <name evidence="2" type="ORF">rCG_60693</name>
</gene>
<feature type="region of interest" description="Disordered" evidence="1">
    <location>
        <begin position="1"/>
        <end position="55"/>
    </location>
</feature>
<reference evidence="3" key="1">
    <citation type="submission" date="2005-09" db="EMBL/GenBank/DDBJ databases">
        <authorList>
            <person name="Mural R.J."/>
            <person name="Li P.W."/>
            <person name="Adams M.D."/>
            <person name="Amanatides P.G."/>
            <person name="Baden-Tillson H."/>
            <person name="Barnstead M."/>
            <person name="Chin S.H."/>
            <person name="Dew I."/>
            <person name="Evans C.A."/>
            <person name="Ferriera S."/>
            <person name="Flanigan M."/>
            <person name="Fosler C."/>
            <person name="Glodek A."/>
            <person name="Gu Z."/>
            <person name="Holt R.A."/>
            <person name="Jennings D."/>
            <person name="Kraft C.L."/>
            <person name="Lu F."/>
            <person name="Nguyen T."/>
            <person name="Nusskern D.R."/>
            <person name="Pfannkoch C.M."/>
            <person name="Sitter C."/>
            <person name="Sutton G.G."/>
            <person name="Venter J.C."/>
            <person name="Wang Z."/>
            <person name="Woodage T."/>
            <person name="Zheng X.H."/>
            <person name="Zhong F."/>
        </authorList>
    </citation>
    <scope>NUCLEOTIDE SEQUENCE [LARGE SCALE GENOMIC DNA]</scope>
    <source>
        <strain>BN</strain>
        <strain evidence="3">Sprague-Dawley</strain>
    </source>
</reference>
<evidence type="ECO:0000313" key="2">
    <source>
        <dbReference type="EMBL" id="EDL96874.1"/>
    </source>
</evidence>
<name>A6JJK8_RAT</name>
<organism evidence="2 3">
    <name type="scientific">Rattus norvegicus</name>
    <name type="common">Rat</name>
    <dbReference type="NCBI Taxonomy" id="10116"/>
    <lineage>
        <taxon>Eukaryota</taxon>
        <taxon>Metazoa</taxon>
        <taxon>Chordata</taxon>
        <taxon>Craniata</taxon>
        <taxon>Vertebrata</taxon>
        <taxon>Euteleostomi</taxon>
        <taxon>Mammalia</taxon>
        <taxon>Eutheria</taxon>
        <taxon>Euarchontoglires</taxon>
        <taxon>Glires</taxon>
        <taxon>Rodentia</taxon>
        <taxon>Myomorpha</taxon>
        <taxon>Muroidea</taxon>
        <taxon>Muridae</taxon>
        <taxon>Murinae</taxon>
        <taxon>Rattus</taxon>
    </lineage>
</organism>
<evidence type="ECO:0000313" key="3">
    <source>
        <dbReference type="Proteomes" id="UP000234681"/>
    </source>
</evidence>
<accession>A6JJK8</accession>
<feature type="compositionally biased region" description="Polar residues" evidence="1">
    <location>
        <begin position="14"/>
        <end position="29"/>
    </location>
</feature>
<dbReference type="AlphaFoldDB" id="A6JJK8"/>
<protein>
    <submittedName>
        <fullName evidence="2">RCG60693, isoform CRA_a</fullName>
    </submittedName>
</protein>
<dbReference type="EMBL" id="CH473988">
    <property type="protein sequence ID" value="EDL96874.1"/>
    <property type="molecule type" value="Genomic_DNA"/>
</dbReference>
<proteinExistence type="predicted"/>
<evidence type="ECO:0000256" key="1">
    <source>
        <dbReference type="SAM" id="MobiDB-lite"/>
    </source>
</evidence>